<dbReference type="RefSeq" id="WP_005469330.1">
    <property type="nucleotide sequence ID" value="NZ_KB291046.1"/>
</dbReference>
<feature type="compositionally biased region" description="Polar residues" evidence="1">
    <location>
        <begin position="456"/>
        <end position="471"/>
    </location>
</feature>
<dbReference type="eggNOG" id="COG0726">
    <property type="taxonomic scope" value="Bacteria"/>
</dbReference>
<protein>
    <recommendedName>
        <fullName evidence="2">DUF7033 domain-containing protein</fullName>
    </recommendedName>
</protein>
<dbReference type="PATRIC" id="fig|1127696.3.peg.832"/>
<dbReference type="AlphaFoldDB" id="L1NDT9"/>
<accession>L1NDT9</accession>
<dbReference type="Pfam" id="PF23019">
    <property type="entry name" value="DUF7033"/>
    <property type="match status" value="1"/>
</dbReference>
<dbReference type="EMBL" id="AMEQ01000025">
    <property type="protein sequence ID" value="EKY01538.1"/>
    <property type="molecule type" value="Genomic_DNA"/>
</dbReference>
<dbReference type="HOGENOM" id="CLU_046673_1_0_10"/>
<reference evidence="3 4" key="1">
    <citation type="submission" date="2012-05" db="EMBL/GenBank/DDBJ databases">
        <authorList>
            <person name="Weinstock G."/>
            <person name="Sodergren E."/>
            <person name="Lobos E.A."/>
            <person name="Fulton L."/>
            <person name="Fulton R."/>
            <person name="Courtney L."/>
            <person name="Fronick C."/>
            <person name="O'Laughlin M."/>
            <person name="Godfrey J."/>
            <person name="Wilson R.M."/>
            <person name="Miner T."/>
            <person name="Farmer C."/>
            <person name="Delehaunty K."/>
            <person name="Cordes M."/>
            <person name="Minx P."/>
            <person name="Tomlinson C."/>
            <person name="Chen J."/>
            <person name="Wollam A."/>
            <person name="Pepin K.H."/>
            <person name="Bhonagiri V."/>
            <person name="Zhang X."/>
            <person name="Suruliraj S."/>
            <person name="Warren W."/>
            <person name="Mitreva M."/>
            <person name="Mardis E.R."/>
            <person name="Wilson R.K."/>
        </authorList>
    </citation>
    <scope>NUCLEOTIDE SEQUENCE [LARGE SCALE GENOMIC DNA]</scope>
    <source>
        <strain evidence="3 4">F0037</strain>
    </source>
</reference>
<dbReference type="InterPro" id="IPR054297">
    <property type="entry name" value="DUF7033"/>
</dbReference>
<sequence>MLHSKIRQYIIDFLIGPLFVQGQGEDRYQRRFEAIGYTNDPEEMKHYPIIIRPSGFFDRTSYGTPKSYPSLPLAEWRGIPILFGEPREEWNASRTQLIIHADLIASTFFLISRYEEMYLRHERDSYGRFPGKSSLPYRAGFLHRPIVDEYGATLRALLSDEGFLDRHHLRMEERSATFSAVNLTHDLARPYNYRGWRSFLRAWLKEKQNPLKALRLSFSRDTEDDYYTFPKFLGWDSRLRDQLGDKRVFIRFFVRMPSRHPLDKPRYHLKSAYLHRVLLEAKRAGVRLGLQCSFASGQHVERISEERRVFERYLRQLPQGIRHNKLASCEPEDLLQTFFSGFRNDYTMGYADVAGFRLGTCRPVKFINPNTQLLTELVLHPLTLRDLTLSEERYMGLTYDEAERVASELIRTTARYNGELTLLWHNDLLSHKTHPWHSVLYRAMLRLIEEIDQEASEQSNHTSATPTTEPSLQARPIPRA</sequence>
<evidence type="ECO:0000256" key="1">
    <source>
        <dbReference type="SAM" id="MobiDB-lite"/>
    </source>
</evidence>
<evidence type="ECO:0000259" key="2">
    <source>
        <dbReference type="Pfam" id="PF23019"/>
    </source>
</evidence>
<proteinExistence type="predicted"/>
<gene>
    <name evidence="3" type="ORF">HMPREF9134_00915</name>
</gene>
<feature type="region of interest" description="Disordered" evidence="1">
    <location>
        <begin position="454"/>
        <end position="480"/>
    </location>
</feature>
<dbReference type="Proteomes" id="UP000010408">
    <property type="component" value="Unassembled WGS sequence"/>
</dbReference>
<evidence type="ECO:0000313" key="4">
    <source>
        <dbReference type="Proteomes" id="UP000010408"/>
    </source>
</evidence>
<dbReference type="STRING" id="1127696.HMPREF9134_00915"/>
<feature type="domain" description="DUF7033" evidence="2">
    <location>
        <begin position="99"/>
        <end position="194"/>
    </location>
</feature>
<comment type="caution">
    <text evidence="3">The sequence shown here is derived from an EMBL/GenBank/DDBJ whole genome shotgun (WGS) entry which is preliminary data.</text>
</comment>
<evidence type="ECO:0000313" key="3">
    <source>
        <dbReference type="EMBL" id="EKY01538.1"/>
    </source>
</evidence>
<organism evidence="3 4">
    <name type="scientific">Porphyromonas catoniae F0037</name>
    <dbReference type="NCBI Taxonomy" id="1127696"/>
    <lineage>
        <taxon>Bacteria</taxon>
        <taxon>Pseudomonadati</taxon>
        <taxon>Bacteroidota</taxon>
        <taxon>Bacteroidia</taxon>
        <taxon>Bacteroidales</taxon>
        <taxon>Porphyromonadaceae</taxon>
        <taxon>Porphyromonas</taxon>
    </lineage>
</organism>
<name>L1NDT9_9PORP</name>